<comment type="cofactor">
    <cofactor evidence="1">
        <name>Mo-bis(molybdopterin guanine dinucleotide)</name>
        <dbReference type="ChEBI" id="CHEBI:60539"/>
    </cofactor>
</comment>
<dbReference type="Proteomes" id="UP000295304">
    <property type="component" value="Unassembled WGS sequence"/>
</dbReference>
<dbReference type="RefSeq" id="WP_132939510.1">
    <property type="nucleotide sequence ID" value="NZ_CP119676.1"/>
</dbReference>
<dbReference type="GO" id="GO:0046872">
    <property type="term" value="F:metal ion binding"/>
    <property type="evidence" value="ECO:0007669"/>
    <property type="project" value="UniProtKB-KW"/>
</dbReference>
<comment type="caution">
    <text evidence="11">The sequence shown here is derived from an EMBL/GenBank/DDBJ whole genome shotgun (WGS) entry which is preliminary data.</text>
</comment>
<dbReference type="InterPro" id="IPR006963">
    <property type="entry name" value="Mopterin_OxRdtase_4Fe-4S_dom"/>
</dbReference>
<dbReference type="PANTHER" id="PTHR43742">
    <property type="entry name" value="TRIMETHYLAMINE-N-OXIDE REDUCTASE"/>
    <property type="match status" value="1"/>
</dbReference>
<dbReference type="OrthoDB" id="9810782at2"/>
<protein>
    <submittedName>
        <fullName evidence="11">Tetrathionate reductase alpha subunit</fullName>
    </submittedName>
</protein>
<dbReference type="InterPro" id="IPR050612">
    <property type="entry name" value="Prok_Mopterin_Oxidored"/>
</dbReference>
<dbReference type="Gene3D" id="2.40.40.20">
    <property type="match status" value="1"/>
</dbReference>
<accession>A0A4R3J8H7</accession>
<dbReference type="CDD" id="cd02780">
    <property type="entry name" value="MopB_CT_Tetrathionate_Arsenate-R"/>
    <property type="match status" value="1"/>
</dbReference>
<dbReference type="GO" id="GO:0043546">
    <property type="term" value="F:molybdopterin cofactor binding"/>
    <property type="evidence" value="ECO:0007669"/>
    <property type="project" value="InterPro"/>
</dbReference>
<dbReference type="PROSITE" id="PS51669">
    <property type="entry name" value="4FE4S_MOW_BIS_MGD"/>
    <property type="match status" value="1"/>
</dbReference>
<keyword evidence="5" id="KW-0479">Metal-binding</keyword>
<dbReference type="PROSITE" id="PS51318">
    <property type="entry name" value="TAT"/>
    <property type="match status" value="1"/>
</dbReference>
<keyword evidence="3" id="KW-0004">4Fe-4S</keyword>
<dbReference type="InterPro" id="IPR006656">
    <property type="entry name" value="Mopterin_OxRdtase"/>
</dbReference>
<organism evidence="11 12">
    <name type="scientific">Varunaivibrio sulfuroxidans</name>
    <dbReference type="NCBI Taxonomy" id="1773489"/>
    <lineage>
        <taxon>Bacteria</taxon>
        <taxon>Pseudomonadati</taxon>
        <taxon>Pseudomonadota</taxon>
        <taxon>Alphaproteobacteria</taxon>
        <taxon>Rhodospirillales</taxon>
        <taxon>Magnetovibrionaceae</taxon>
        <taxon>Varunaivibrio</taxon>
    </lineage>
</organism>
<dbReference type="Gene3D" id="3.40.50.740">
    <property type="match status" value="1"/>
</dbReference>
<evidence type="ECO:0000256" key="2">
    <source>
        <dbReference type="ARBA" id="ARBA00010312"/>
    </source>
</evidence>
<dbReference type="GO" id="GO:0051539">
    <property type="term" value="F:4 iron, 4 sulfur cluster binding"/>
    <property type="evidence" value="ECO:0007669"/>
    <property type="project" value="UniProtKB-KW"/>
</dbReference>
<evidence type="ECO:0000256" key="7">
    <source>
        <dbReference type="ARBA" id="ARBA00023002"/>
    </source>
</evidence>
<dbReference type="InterPro" id="IPR041929">
    <property type="entry name" value="Tetrathionate-R_A_N"/>
</dbReference>
<keyword evidence="7" id="KW-0560">Oxidoreductase</keyword>
<dbReference type="PANTHER" id="PTHR43742:SF9">
    <property type="entry name" value="TETRATHIONATE REDUCTASE SUBUNIT A"/>
    <property type="match status" value="1"/>
</dbReference>
<dbReference type="AlphaFoldDB" id="A0A4R3J8H7"/>
<evidence type="ECO:0000256" key="1">
    <source>
        <dbReference type="ARBA" id="ARBA00001942"/>
    </source>
</evidence>
<keyword evidence="8" id="KW-0408">Iron</keyword>
<keyword evidence="6" id="KW-0732">Signal</keyword>
<evidence type="ECO:0000256" key="6">
    <source>
        <dbReference type="ARBA" id="ARBA00022729"/>
    </source>
</evidence>
<dbReference type="EMBL" id="SLZW01000008">
    <property type="protein sequence ID" value="TCS61206.1"/>
    <property type="molecule type" value="Genomic_DNA"/>
</dbReference>
<dbReference type="InterPro" id="IPR006657">
    <property type="entry name" value="MoPterin_dinucl-bd_dom"/>
</dbReference>
<dbReference type="Pfam" id="PF00384">
    <property type="entry name" value="Molybdopterin"/>
    <property type="match status" value="1"/>
</dbReference>
<reference evidence="11 12" key="1">
    <citation type="submission" date="2019-03" db="EMBL/GenBank/DDBJ databases">
        <title>Genomic Encyclopedia of Type Strains, Phase IV (KMG-IV): sequencing the most valuable type-strain genomes for metagenomic binning, comparative biology and taxonomic classification.</title>
        <authorList>
            <person name="Goeker M."/>
        </authorList>
    </citation>
    <scope>NUCLEOTIDE SEQUENCE [LARGE SCALE GENOMIC DNA]</scope>
    <source>
        <strain evidence="11 12">DSM 101688</strain>
    </source>
</reference>
<evidence type="ECO:0000256" key="3">
    <source>
        <dbReference type="ARBA" id="ARBA00022485"/>
    </source>
</evidence>
<evidence type="ECO:0000259" key="10">
    <source>
        <dbReference type="PROSITE" id="PS51669"/>
    </source>
</evidence>
<evidence type="ECO:0000313" key="12">
    <source>
        <dbReference type="Proteomes" id="UP000295304"/>
    </source>
</evidence>
<dbReference type="CDD" id="cd02758">
    <property type="entry name" value="MopB_Tetrathionate-Ra"/>
    <property type="match status" value="1"/>
</dbReference>
<keyword evidence="4" id="KW-0500">Molybdenum</keyword>
<dbReference type="InterPro" id="IPR006311">
    <property type="entry name" value="TAT_signal"/>
</dbReference>
<evidence type="ECO:0000313" key="11">
    <source>
        <dbReference type="EMBL" id="TCS61206.1"/>
    </source>
</evidence>
<evidence type="ECO:0000256" key="5">
    <source>
        <dbReference type="ARBA" id="ARBA00022723"/>
    </source>
</evidence>
<dbReference type="GO" id="GO:0016491">
    <property type="term" value="F:oxidoreductase activity"/>
    <property type="evidence" value="ECO:0007669"/>
    <property type="project" value="UniProtKB-KW"/>
</dbReference>
<dbReference type="SUPFAM" id="SSF50692">
    <property type="entry name" value="ADC-like"/>
    <property type="match status" value="1"/>
</dbReference>
<dbReference type="InterPro" id="IPR009010">
    <property type="entry name" value="Asp_de-COase-like_dom_sf"/>
</dbReference>
<feature type="domain" description="4Fe-4S Mo/W bis-MGD-type" evidence="10">
    <location>
        <begin position="70"/>
        <end position="156"/>
    </location>
</feature>
<sequence>MKFSRRNLLKTTVAGGGLAVFAAGYSETGKNLAHGYWAGEKPKDGIYGDAPKPEFSVDQKTGELTVNPEQQVSYTQCLGCTTQCGVRVRIDKKTQTVIRVAGSPFSPLSTDPWLPYETSVRDSFVALSHRNEDGLKYRSTACGRGNAVLEKLTSPFRITTPMKRVGPRNSGKWQPISFEQLVNEIVEGGDLFGEGKVEGLRSLRDLKTPIDPDKPWLGPKANQVGVLDPMNNGRRSLAQRFMKKAFGSMNYAGHGSYCGLAYRAGSGAMFGNNKKNPHAKPDFDNAEFIIFIGTAPSNAGNPFKRQGMQIARARSDGKLDYVVIDPVVSHATTKASADRERWVPIKPGTDGALMMGMIRWIIEHERYDDKFLTQPNLKAAEAAGEVSWSNATHLVIRQEGHPRDGRFLRGSDIGLDIPADAVYGKKDPYVVLDRDSGKMLPHSKATGPARLFFDGELEIKGQKVSVKTSMSILHDNAFQMELADYSKICEVPVDIIAGLASKFTSHGKRAAMNSHGGMMSASGFYNAYSVVMLNTLIGNLNWKGGTLFHGGKYPDAGKGPRYNLATFPGMVKPKGAPITRNKPYEKTGEFNANKAKGNAYPSKHPWYPNSPGLVTEWMTAMFNGDPYPMKALFVLGANPVYGIPGLRGQIADKLADPKQLPLLVSVDPFINETGAYADYIVPDTFMYEAWGWTAPWNDVPTKTTTARWPVMEPRTEKTADGQPITMETFFIAVAKKMNLPGFGEGAITDKAGNAYPLNTAEDYYLRGGANVAYMGNPVPDASDDDIALSGVSRISSVLQKTLKPDEWRKVAYVYARGGRYQNYDERFVGEVARNRFKNQMYVYNEYIGTSRSSMTGKRHNGSPYWSEPVFSDGTPVDKIYPKTEWPFKLISFKSPLQNSYSLGARSLRQIHPENQIIIGAVDAQGLNLQSGDKVRISTPGGSREATVSVRHGVHKGVLAIEHGFGHRELGARPHLIGNKMQPNEPELKAGINLNDLGIPDPTLKGASVFVDPVVGSGVRQGLPAKIERV</sequence>
<dbReference type="InterPro" id="IPR037946">
    <property type="entry name" value="MopB_CT_Tetrathionate"/>
</dbReference>
<evidence type="ECO:0000256" key="4">
    <source>
        <dbReference type="ARBA" id="ARBA00022505"/>
    </source>
</evidence>
<dbReference type="Pfam" id="PF01568">
    <property type="entry name" value="Molydop_binding"/>
    <property type="match status" value="1"/>
</dbReference>
<dbReference type="Gene3D" id="3.30.200.210">
    <property type="match status" value="1"/>
</dbReference>
<proteinExistence type="inferred from homology"/>
<keyword evidence="12" id="KW-1185">Reference proteome</keyword>
<name>A0A4R3J8H7_9PROT</name>
<evidence type="ECO:0000256" key="8">
    <source>
        <dbReference type="ARBA" id="ARBA00023004"/>
    </source>
</evidence>
<dbReference type="SMART" id="SM00926">
    <property type="entry name" value="Molybdop_Fe4S4"/>
    <property type="match status" value="1"/>
</dbReference>
<dbReference type="Gene3D" id="3.40.228.10">
    <property type="entry name" value="Dimethylsulfoxide Reductase, domain 2"/>
    <property type="match status" value="1"/>
</dbReference>
<dbReference type="SUPFAM" id="SSF53706">
    <property type="entry name" value="Formate dehydrogenase/DMSO reductase, domains 1-3"/>
    <property type="match status" value="1"/>
</dbReference>
<comment type="similarity">
    <text evidence="2">Belongs to the prokaryotic molybdopterin-containing oxidoreductase family.</text>
</comment>
<evidence type="ECO:0000256" key="9">
    <source>
        <dbReference type="ARBA" id="ARBA00023014"/>
    </source>
</evidence>
<keyword evidence="9" id="KW-0411">Iron-sulfur</keyword>
<gene>
    <name evidence="11" type="ORF">EDD55_1084</name>
</gene>